<dbReference type="GO" id="GO:0002181">
    <property type="term" value="P:cytoplasmic translation"/>
    <property type="evidence" value="ECO:0007669"/>
    <property type="project" value="TreeGrafter"/>
</dbReference>
<dbReference type="OrthoDB" id="10259820at2759"/>
<dbReference type="InterPro" id="IPR038526">
    <property type="entry name" value="Ribosomal_eL22_sf"/>
</dbReference>
<dbReference type="AlphaFoldDB" id="A0A1X6NKK1"/>
<evidence type="ECO:0000256" key="3">
    <source>
        <dbReference type="ARBA" id="ARBA00023274"/>
    </source>
</evidence>
<dbReference type="Gene3D" id="3.30.1360.210">
    <property type="match status" value="1"/>
</dbReference>
<organism evidence="6 7">
    <name type="scientific">Porphyra umbilicalis</name>
    <name type="common">Purple laver</name>
    <name type="synonym">Red alga</name>
    <dbReference type="NCBI Taxonomy" id="2786"/>
    <lineage>
        <taxon>Eukaryota</taxon>
        <taxon>Rhodophyta</taxon>
        <taxon>Bangiophyceae</taxon>
        <taxon>Bangiales</taxon>
        <taxon>Bangiaceae</taxon>
        <taxon>Porphyra</taxon>
    </lineage>
</organism>
<protein>
    <recommendedName>
        <fullName evidence="4">Large ribosomal subunit protein eL22</fullName>
    </recommendedName>
    <alternativeName>
        <fullName evidence="5">60S ribosomal protein L22</fullName>
    </alternativeName>
</protein>
<keyword evidence="2" id="KW-0689">Ribosomal protein</keyword>
<dbReference type="InterPro" id="IPR002671">
    <property type="entry name" value="Ribosomal_eL22"/>
</dbReference>
<sequence>MSPAIAKPRKSSRKQTVKFSVDCKKPVDDAIMDVAAVEKYLNERIKVDHKRGNLGDSVTISREKALVTVTAQEPFSKRQIRYLMRRYLKRANLRDWLRVVSTGKSTYELRYYNIADQEEEGDDEDEE</sequence>
<dbReference type="PANTHER" id="PTHR10064">
    <property type="entry name" value="60S RIBOSOMAL PROTEIN L22"/>
    <property type="match status" value="1"/>
</dbReference>
<dbReference type="Proteomes" id="UP000218209">
    <property type="component" value="Unassembled WGS sequence"/>
</dbReference>
<keyword evidence="7" id="KW-1185">Reference proteome</keyword>
<evidence type="ECO:0000256" key="5">
    <source>
        <dbReference type="ARBA" id="ARBA00041214"/>
    </source>
</evidence>
<name>A0A1X6NKK1_PORUM</name>
<evidence type="ECO:0000256" key="2">
    <source>
        <dbReference type="ARBA" id="ARBA00022980"/>
    </source>
</evidence>
<dbReference type="FunFam" id="3.30.1360.210:FF:000001">
    <property type="entry name" value="60S ribosomal protein L22 1"/>
    <property type="match status" value="1"/>
</dbReference>
<evidence type="ECO:0000256" key="4">
    <source>
        <dbReference type="ARBA" id="ARBA00040613"/>
    </source>
</evidence>
<accession>A0A1X6NKK1</accession>
<dbReference type="GO" id="GO:1990904">
    <property type="term" value="C:ribonucleoprotein complex"/>
    <property type="evidence" value="ECO:0007669"/>
    <property type="project" value="UniProtKB-KW"/>
</dbReference>
<evidence type="ECO:0000313" key="6">
    <source>
        <dbReference type="EMBL" id="OSX69125.1"/>
    </source>
</evidence>
<keyword evidence="3" id="KW-0687">Ribonucleoprotein</keyword>
<dbReference type="GO" id="GO:0003723">
    <property type="term" value="F:RNA binding"/>
    <property type="evidence" value="ECO:0007669"/>
    <property type="project" value="TreeGrafter"/>
</dbReference>
<dbReference type="GO" id="GO:0005840">
    <property type="term" value="C:ribosome"/>
    <property type="evidence" value="ECO:0007669"/>
    <property type="project" value="UniProtKB-KW"/>
</dbReference>
<evidence type="ECO:0000313" key="7">
    <source>
        <dbReference type="Proteomes" id="UP000218209"/>
    </source>
</evidence>
<dbReference type="GO" id="GO:0005737">
    <property type="term" value="C:cytoplasm"/>
    <property type="evidence" value="ECO:0007669"/>
    <property type="project" value="UniProtKB-ARBA"/>
</dbReference>
<reference evidence="6 7" key="1">
    <citation type="submission" date="2017-03" db="EMBL/GenBank/DDBJ databases">
        <title>WGS assembly of Porphyra umbilicalis.</title>
        <authorList>
            <person name="Brawley S.H."/>
            <person name="Blouin N.A."/>
            <person name="Ficko-Blean E."/>
            <person name="Wheeler G.L."/>
            <person name="Lohr M."/>
            <person name="Goodson H.V."/>
            <person name="Jenkins J.W."/>
            <person name="Blaby-Haas C.E."/>
            <person name="Helliwell K.E."/>
            <person name="Chan C."/>
            <person name="Marriage T."/>
            <person name="Bhattacharya D."/>
            <person name="Klein A.S."/>
            <person name="Badis Y."/>
            <person name="Brodie J."/>
            <person name="Cao Y."/>
            <person name="Collen J."/>
            <person name="Dittami S.M."/>
            <person name="Gachon C.M."/>
            <person name="Green B.R."/>
            <person name="Karpowicz S."/>
            <person name="Kim J.W."/>
            <person name="Kudahl U."/>
            <person name="Lin S."/>
            <person name="Michel G."/>
            <person name="Mittag M."/>
            <person name="Olson B.J."/>
            <person name="Pangilinan J."/>
            <person name="Peng Y."/>
            <person name="Qiu H."/>
            <person name="Shu S."/>
            <person name="Singer J.T."/>
            <person name="Smith A.G."/>
            <person name="Sprecher B.N."/>
            <person name="Wagner V."/>
            <person name="Wang W."/>
            <person name="Wang Z.-Y."/>
            <person name="Yan J."/>
            <person name="Yarish C."/>
            <person name="Zoeuner-Riek S."/>
            <person name="Zhuang Y."/>
            <person name="Zou Y."/>
            <person name="Lindquist E.A."/>
            <person name="Grimwood J."/>
            <person name="Barry K."/>
            <person name="Rokhsar D.S."/>
            <person name="Schmutz J."/>
            <person name="Stiller J.W."/>
            <person name="Grossman A.R."/>
            <person name="Prochnik S.E."/>
        </authorList>
    </citation>
    <scope>NUCLEOTIDE SEQUENCE [LARGE SCALE GENOMIC DNA]</scope>
    <source>
        <strain evidence="6">4086291</strain>
    </source>
</reference>
<gene>
    <name evidence="6" type="ORF">BU14_1826s0001</name>
</gene>
<evidence type="ECO:0000256" key="1">
    <source>
        <dbReference type="ARBA" id="ARBA00007817"/>
    </source>
</evidence>
<dbReference type="Pfam" id="PF01776">
    <property type="entry name" value="Ribosomal_L22e"/>
    <property type="match status" value="1"/>
</dbReference>
<comment type="similarity">
    <text evidence="1">Belongs to the eukaryotic ribosomal protein eL22 family.</text>
</comment>
<proteinExistence type="inferred from homology"/>
<dbReference type="EMBL" id="KV919764">
    <property type="protein sequence ID" value="OSX69125.1"/>
    <property type="molecule type" value="Genomic_DNA"/>
</dbReference>
<dbReference type="GO" id="GO:0003735">
    <property type="term" value="F:structural constituent of ribosome"/>
    <property type="evidence" value="ECO:0007669"/>
    <property type="project" value="InterPro"/>
</dbReference>
<dbReference type="PANTHER" id="PTHR10064:SF0">
    <property type="entry name" value="FI24544P1-RELATED"/>
    <property type="match status" value="1"/>
</dbReference>